<dbReference type="PROSITE" id="PS51355">
    <property type="entry name" value="GLUTATHIONE_PEROXID_3"/>
    <property type="match status" value="1"/>
</dbReference>
<accession>A0A835G2R4</accession>
<dbReference type="GO" id="GO:0004601">
    <property type="term" value="F:peroxidase activity"/>
    <property type="evidence" value="ECO:0007669"/>
    <property type="project" value="UniProtKB-KW"/>
</dbReference>
<evidence type="ECO:0000256" key="3">
    <source>
        <dbReference type="ARBA" id="ARBA00023002"/>
    </source>
</evidence>
<proteinExistence type="inferred from homology"/>
<dbReference type="AlphaFoldDB" id="A0A835G2R4"/>
<feature type="non-terminal residue" evidence="4">
    <location>
        <position position="1"/>
    </location>
</feature>
<comment type="caution">
    <text evidence="4">The sequence shown here is derived from an EMBL/GenBank/DDBJ whole genome shotgun (WGS) entry which is preliminary data.</text>
</comment>
<evidence type="ECO:0000256" key="2">
    <source>
        <dbReference type="ARBA" id="ARBA00022559"/>
    </source>
</evidence>
<organism evidence="4 5">
    <name type="scientific">Spodoptera exigua</name>
    <name type="common">Beet armyworm</name>
    <name type="synonym">Noctua fulgens</name>
    <dbReference type="NCBI Taxonomy" id="7107"/>
    <lineage>
        <taxon>Eukaryota</taxon>
        <taxon>Metazoa</taxon>
        <taxon>Ecdysozoa</taxon>
        <taxon>Arthropoda</taxon>
        <taxon>Hexapoda</taxon>
        <taxon>Insecta</taxon>
        <taxon>Pterygota</taxon>
        <taxon>Neoptera</taxon>
        <taxon>Endopterygota</taxon>
        <taxon>Lepidoptera</taxon>
        <taxon>Glossata</taxon>
        <taxon>Ditrysia</taxon>
        <taxon>Noctuoidea</taxon>
        <taxon>Noctuidae</taxon>
        <taxon>Amphipyrinae</taxon>
        <taxon>Spodoptera</taxon>
    </lineage>
</organism>
<dbReference type="GO" id="GO:0006979">
    <property type="term" value="P:response to oxidative stress"/>
    <property type="evidence" value="ECO:0007669"/>
    <property type="project" value="InterPro"/>
</dbReference>
<keyword evidence="2" id="KW-0575">Peroxidase</keyword>
<dbReference type="Proteomes" id="UP000648187">
    <property type="component" value="Unassembled WGS sequence"/>
</dbReference>
<dbReference type="PANTHER" id="PTHR11592">
    <property type="entry name" value="GLUTATHIONE PEROXIDASE"/>
    <property type="match status" value="1"/>
</dbReference>
<dbReference type="EMBL" id="JACKWZ010000519">
    <property type="protein sequence ID" value="KAF9407009.1"/>
    <property type="molecule type" value="Genomic_DNA"/>
</dbReference>
<name>A0A835G2R4_SPOEX</name>
<protein>
    <recommendedName>
        <fullName evidence="6">Glutathione peroxidase</fullName>
    </recommendedName>
</protein>
<evidence type="ECO:0000256" key="1">
    <source>
        <dbReference type="ARBA" id="ARBA00006926"/>
    </source>
</evidence>
<evidence type="ECO:0000313" key="5">
    <source>
        <dbReference type="Proteomes" id="UP000648187"/>
    </source>
</evidence>
<keyword evidence="3" id="KW-0560">Oxidoreductase</keyword>
<dbReference type="PANTHER" id="PTHR11592:SF134">
    <property type="entry name" value="PHOSPHOLIPID HYDROPEROXIDE GLUTATHIONE PEROXIDASE"/>
    <property type="match status" value="1"/>
</dbReference>
<dbReference type="InterPro" id="IPR036249">
    <property type="entry name" value="Thioredoxin-like_sf"/>
</dbReference>
<gene>
    <name evidence="4" type="ORF">HW555_012825</name>
</gene>
<sequence length="47" mass="5410">HKQGGTLGNFVKWNFTKFIVDKDGVPVERHGPNVDPLDLVKSLEKYW</sequence>
<dbReference type="SUPFAM" id="SSF52833">
    <property type="entry name" value="Thioredoxin-like"/>
    <property type="match status" value="1"/>
</dbReference>
<comment type="similarity">
    <text evidence="1">Belongs to the glutathione peroxidase family.</text>
</comment>
<dbReference type="InterPro" id="IPR000889">
    <property type="entry name" value="Glutathione_peroxidase"/>
</dbReference>
<dbReference type="Gene3D" id="3.40.30.10">
    <property type="entry name" value="Glutaredoxin"/>
    <property type="match status" value="1"/>
</dbReference>
<evidence type="ECO:0000313" key="4">
    <source>
        <dbReference type="EMBL" id="KAF9407009.1"/>
    </source>
</evidence>
<reference evidence="4" key="1">
    <citation type="submission" date="2020-08" db="EMBL/GenBank/DDBJ databases">
        <title>Spodoptera exigua strain:BAW_Kor-Di-RS1 Genome sequencing and assembly.</title>
        <authorList>
            <person name="Kim J."/>
            <person name="Nam H.Y."/>
            <person name="Kwon M."/>
            <person name="Choi J.H."/>
            <person name="Cho S.R."/>
            <person name="Kim G.-H."/>
        </authorList>
    </citation>
    <scope>NUCLEOTIDE SEQUENCE</scope>
    <source>
        <strain evidence="4">BAW_Kor-Di-RS1</strain>
        <tissue evidence="4">Whole-body</tissue>
    </source>
</reference>
<keyword evidence="5" id="KW-1185">Reference proteome</keyword>
<evidence type="ECO:0008006" key="6">
    <source>
        <dbReference type="Google" id="ProtNLM"/>
    </source>
</evidence>